<dbReference type="EMBL" id="KQ947441">
    <property type="protein sequence ID" value="KUJ07248.1"/>
    <property type="molecule type" value="Genomic_DNA"/>
</dbReference>
<protein>
    <submittedName>
        <fullName evidence="1">Uncharacterized protein</fullName>
    </submittedName>
</protein>
<organism evidence="1 2">
    <name type="scientific">Mollisia scopiformis</name>
    <name type="common">Conifer needle endophyte fungus</name>
    <name type="synonym">Phialocephala scopiformis</name>
    <dbReference type="NCBI Taxonomy" id="149040"/>
    <lineage>
        <taxon>Eukaryota</taxon>
        <taxon>Fungi</taxon>
        <taxon>Dikarya</taxon>
        <taxon>Ascomycota</taxon>
        <taxon>Pezizomycotina</taxon>
        <taxon>Leotiomycetes</taxon>
        <taxon>Helotiales</taxon>
        <taxon>Mollisiaceae</taxon>
        <taxon>Mollisia</taxon>
    </lineage>
</organism>
<evidence type="ECO:0000313" key="1">
    <source>
        <dbReference type="EMBL" id="KUJ07248.1"/>
    </source>
</evidence>
<evidence type="ECO:0000313" key="2">
    <source>
        <dbReference type="Proteomes" id="UP000070700"/>
    </source>
</evidence>
<name>A0A132B4A7_MOLSC</name>
<dbReference type="GeneID" id="28826178"/>
<feature type="non-terminal residue" evidence="1">
    <location>
        <position position="1"/>
    </location>
</feature>
<dbReference type="Proteomes" id="UP000070700">
    <property type="component" value="Unassembled WGS sequence"/>
</dbReference>
<gene>
    <name evidence="1" type="ORF">LY89DRAFT_692008</name>
</gene>
<dbReference type="KEGG" id="psco:LY89DRAFT_692008"/>
<dbReference type="AlphaFoldDB" id="A0A132B4A7"/>
<dbReference type="OrthoDB" id="3603244at2759"/>
<sequence length="51" mass="5613">IVPLLGYNPNVSLNLFGIFVVSPIVNLKAPNVSCKLSFNDINYYLPLVGYV</sequence>
<reference evidence="1 2" key="1">
    <citation type="submission" date="2015-10" db="EMBL/GenBank/DDBJ databases">
        <title>Full genome of DAOMC 229536 Phialocephala scopiformis, a fungal endophyte of spruce producing the potent anti-insectan compound rugulosin.</title>
        <authorList>
            <consortium name="DOE Joint Genome Institute"/>
            <person name="Walker A.K."/>
            <person name="Frasz S.L."/>
            <person name="Seifert K.A."/>
            <person name="Miller J.D."/>
            <person name="Mondo S.J."/>
            <person name="Labutti K."/>
            <person name="Lipzen A."/>
            <person name="Dockter R."/>
            <person name="Kennedy M."/>
            <person name="Grigoriev I.V."/>
            <person name="Spatafora J.W."/>
        </authorList>
    </citation>
    <scope>NUCLEOTIDE SEQUENCE [LARGE SCALE GENOMIC DNA]</scope>
    <source>
        <strain evidence="1 2">CBS 120377</strain>
    </source>
</reference>
<keyword evidence="2" id="KW-1185">Reference proteome</keyword>
<proteinExistence type="predicted"/>
<dbReference type="InParanoid" id="A0A132B4A7"/>
<accession>A0A132B4A7</accession>
<dbReference type="RefSeq" id="XP_018061603.1">
    <property type="nucleotide sequence ID" value="XM_018216452.1"/>
</dbReference>